<gene>
    <name evidence="2" type="ORF">C9I94_13715</name>
</gene>
<feature type="transmembrane region" description="Helical" evidence="1">
    <location>
        <begin position="33"/>
        <end position="54"/>
    </location>
</feature>
<evidence type="ECO:0008006" key="4">
    <source>
        <dbReference type="Google" id="ProtNLM"/>
    </source>
</evidence>
<sequence>MNEGQLTLLKDWFRRARESQEIHYESEKFFKRIHYSLGIPATILSAVVGTTIYAVMESEAGGSMKLVLGCISMLSAALIALNTFLGCSLKAEKHRATGASYASIRRKLERMKTSQESYKDKFDEEMGLVQTEFDSLASNSPVPPGFVSKKTIKRLKSTEHKRIFHIPAKEQN</sequence>
<name>A0A0J8VAM2_9GAMM</name>
<dbReference type="EMBL" id="PYLZ01000007">
    <property type="protein sequence ID" value="PSW23754.1"/>
    <property type="molecule type" value="Genomic_DNA"/>
</dbReference>
<dbReference type="OrthoDB" id="5897352at2"/>
<proteinExistence type="predicted"/>
<organism evidence="2 3">
    <name type="scientific">Photobacterium swingsii</name>
    <dbReference type="NCBI Taxonomy" id="680026"/>
    <lineage>
        <taxon>Bacteria</taxon>
        <taxon>Pseudomonadati</taxon>
        <taxon>Pseudomonadota</taxon>
        <taxon>Gammaproteobacteria</taxon>
        <taxon>Vibrionales</taxon>
        <taxon>Vibrionaceae</taxon>
        <taxon>Photobacterium</taxon>
    </lineage>
</organism>
<evidence type="ECO:0000313" key="3">
    <source>
        <dbReference type="Proteomes" id="UP000240481"/>
    </source>
</evidence>
<keyword evidence="1" id="KW-1133">Transmembrane helix</keyword>
<dbReference type="AlphaFoldDB" id="A0A0J8VAM2"/>
<dbReference type="Proteomes" id="UP000240481">
    <property type="component" value="Unassembled WGS sequence"/>
</dbReference>
<dbReference type="RefSeq" id="WP_048898812.1">
    <property type="nucleotide sequence ID" value="NZ_AP024852.1"/>
</dbReference>
<evidence type="ECO:0000313" key="2">
    <source>
        <dbReference type="EMBL" id="PSW23754.1"/>
    </source>
</evidence>
<comment type="caution">
    <text evidence="2">The sequence shown here is derived from an EMBL/GenBank/DDBJ whole genome shotgun (WGS) entry which is preliminary data.</text>
</comment>
<reference evidence="2 3" key="1">
    <citation type="submission" date="2018-01" db="EMBL/GenBank/DDBJ databases">
        <title>Whole genome sequencing of Histamine producing bacteria.</title>
        <authorList>
            <person name="Butler K."/>
        </authorList>
    </citation>
    <scope>NUCLEOTIDE SEQUENCE [LARGE SCALE GENOMIC DNA]</scope>
    <source>
        <strain evidence="2 3">DSM 24669</strain>
    </source>
</reference>
<keyword evidence="3" id="KW-1185">Reference proteome</keyword>
<evidence type="ECO:0000256" key="1">
    <source>
        <dbReference type="SAM" id="Phobius"/>
    </source>
</evidence>
<dbReference type="NCBIfam" id="NF033632">
    <property type="entry name" value="SLATT_4"/>
    <property type="match status" value="1"/>
</dbReference>
<keyword evidence="1" id="KW-0812">Transmembrane</keyword>
<protein>
    <recommendedName>
        <fullName evidence="4">SLATT domain-containing protein</fullName>
    </recommendedName>
</protein>
<keyword evidence="1" id="KW-0472">Membrane</keyword>
<accession>A0A0J8VAM2</accession>
<feature type="transmembrane region" description="Helical" evidence="1">
    <location>
        <begin position="66"/>
        <end position="85"/>
    </location>
</feature>